<reference evidence="13 14" key="2">
    <citation type="journal article" date="2019" name="Nat. Med.">
        <title>A library of human gut bacterial isolates paired with longitudinal multiomics data enables mechanistic microbiome research.</title>
        <authorList>
            <person name="Poyet M."/>
            <person name="Groussin M."/>
            <person name="Gibbons S.M."/>
            <person name="Avila-Pacheco J."/>
            <person name="Jiang X."/>
            <person name="Kearney S.M."/>
            <person name="Perrotta A.R."/>
            <person name="Berdy B."/>
            <person name="Zhao S."/>
            <person name="Lieberman T.D."/>
            <person name="Swanson P.K."/>
            <person name="Smith M."/>
            <person name="Roesemann S."/>
            <person name="Alexander J.E."/>
            <person name="Rich S.A."/>
            <person name="Livny J."/>
            <person name="Vlamakis H."/>
            <person name="Clish C."/>
            <person name="Bullock K."/>
            <person name="Deik A."/>
            <person name="Scott J."/>
            <person name="Pierce K.A."/>
            <person name="Xavier R.J."/>
            <person name="Alm E.J."/>
        </authorList>
    </citation>
    <scope>NUCLEOTIDE SEQUENCE [LARGE SCALE GENOMIC DNA]</scope>
    <source>
        <strain evidence="11 14">BIOML-A13</strain>
        <strain evidence="12 13">BIOML-A3</strain>
    </source>
</reference>
<evidence type="ECO:0000313" key="11">
    <source>
        <dbReference type="EMBL" id="MTT74767.1"/>
    </source>
</evidence>
<sequence length="388" mass="42114">MLSFFDKGRRKKALAVAVAAFTVMALAGCSKEQQAPQATLVKTMEVIKRDTPIVYDYTGFVQAQKEVNLMAQVSGQITGKYFLGGEKITAGQTLFTIDQRTYQAKVLNAQAGLASAQATLIRTSRDLERYKKLYEQNAVSKQELDNRVAEAEQAQAAVDAQQALLENANIDLGETNVVAPFDGRIDTNDLSVGNYVTAGQTVLATISNTDPVFVEFSLAENEYLKLLSAHNDAGGASLENLTIVLSDGSTYSEKGRVDQVNRSITQGTGTLSLKAEFPNPAKILLPGMFAHLQANSGTVHDAKLIPQRAVTELMYKKFVYVLGDDNKVSMREVTLGPRIGRLWLVESGLEGNETVVVEGINKIKQGSEVKPEPMTEAELDTAVSLKES</sequence>
<dbReference type="SUPFAM" id="SSF111369">
    <property type="entry name" value="HlyD-like secretion proteins"/>
    <property type="match status" value="1"/>
</dbReference>
<evidence type="ECO:0000313" key="14">
    <source>
        <dbReference type="Proteomes" id="UP000484547"/>
    </source>
</evidence>
<dbReference type="NCBIfam" id="TIGR01730">
    <property type="entry name" value="RND_mfp"/>
    <property type="match status" value="1"/>
</dbReference>
<feature type="coiled-coil region" evidence="3">
    <location>
        <begin position="141"/>
        <end position="171"/>
    </location>
</feature>
<feature type="region of interest" description="Disordered" evidence="4">
    <location>
        <begin position="367"/>
        <end position="388"/>
    </location>
</feature>
<evidence type="ECO:0000259" key="9">
    <source>
        <dbReference type="Pfam" id="PF25967"/>
    </source>
</evidence>
<dbReference type="InterPro" id="IPR058625">
    <property type="entry name" value="MdtA-like_BSH"/>
</dbReference>
<accession>R6J4U1</accession>
<dbReference type="Gene3D" id="2.40.50.100">
    <property type="match status" value="1"/>
</dbReference>
<dbReference type="InterPro" id="IPR058624">
    <property type="entry name" value="MdtA-like_HH"/>
</dbReference>
<evidence type="ECO:0000256" key="4">
    <source>
        <dbReference type="SAM" id="MobiDB-lite"/>
    </source>
</evidence>
<dbReference type="GO" id="GO:0005886">
    <property type="term" value="C:plasma membrane"/>
    <property type="evidence" value="ECO:0007669"/>
    <property type="project" value="TreeGrafter"/>
</dbReference>
<keyword evidence="3" id="KW-0175">Coiled coil</keyword>
<evidence type="ECO:0000313" key="12">
    <source>
        <dbReference type="EMBL" id="MTU02898.1"/>
    </source>
</evidence>
<comment type="similarity">
    <text evidence="2">Belongs to the membrane fusion protein (MFP) (TC 8.A.1) family.</text>
</comment>
<feature type="domain" description="Multidrug resistance protein MdtA-like alpha-helical hairpin" evidence="6">
    <location>
        <begin position="107"/>
        <end position="172"/>
    </location>
</feature>
<dbReference type="Gene3D" id="2.40.420.20">
    <property type="match status" value="1"/>
</dbReference>
<dbReference type="Proteomes" id="UP000443070">
    <property type="component" value="Unassembled WGS sequence"/>
</dbReference>
<gene>
    <name evidence="10" type="ORF">BN533_00450</name>
    <name evidence="11" type="ORF">GMD11_00590</name>
    <name evidence="12" type="ORF">GMD18_00585</name>
</gene>
<comment type="caution">
    <text evidence="10">The sequence shown here is derived from an EMBL/GenBank/DDBJ whole genome shotgun (WGS) entry which is preliminary data.</text>
</comment>
<dbReference type="FunFam" id="2.40.420.20:FF:000001">
    <property type="entry name" value="Efflux RND transporter periplasmic adaptor subunit"/>
    <property type="match status" value="1"/>
</dbReference>
<dbReference type="EMBL" id="WNBM01000001">
    <property type="protein sequence ID" value="MTT74767.1"/>
    <property type="molecule type" value="Genomic_DNA"/>
</dbReference>
<evidence type="ECO:0000259" key="7">
    <source>
        <dbReference type="Pfam" id="PF25917"/>
    </source>
</evidence>
<comment type="subcellular location">
    <subcellularLocation>
        <location evidence="1">Cell envelope</location>
    </subcellularLocation>
</comment>
<dbReference type="AlphaFoldDB" id="A0A3G9H4U8"/>
<keyword evidence="5" id="KW-0732">Signal</keyword>
<reference evidence="10" key="1">
    <citation type="submission" date="2012-11" db="EMBL/GenBank/DDBJ databases">
        <title>Dependencies among metagenomic species, viruses, plasmids and units of genetic variation.</title>
        <authorList>
            <person name="Nielsen H.B."/>
            <person name="Almeida M."/>
            <person name="Juncker A.S."/>
            <person name="Rasmussen S."/>
            <person name="Li J."/>
            <person name="Sunagawa S."/>
            <person name="Plichta D."/>
            <person name="Gautier L."/>
            <person name="Le Chatelier E."/>
            <person name="Peletier E."/>
            <person name="Bonde I."/>
            <person name="Nielsen T."/>
            <person name="Manichanh C."/>
            <person name="Arumugam M."/>
            <person name="Batto J."/>
            <person name="Santos M.B.Q.D."/>
            <person name="Blom N."/>
            <person name="Borruel N."/>
            <person name="Burgdorf K.S."/>
            <person name="Boumezbeur F."/>
            <person name="Casellas F."/>
            <person name="Dore J."/>
            <person name="Guarner F."/>
            <person name="Hansen T."/>
            <person name="Hildebrand F."/>
            <person name="Kaas R.S."/>
            <person name="Kennedy S."/>
            <person name="Kristiansen K."/>
            <person name="Kultima J.R."/>
            <person name="Leonard P."/>
            <person name="Levenez F."/>
            <person name="Lund O."/>
            <person name="Moumen B."/>
            <person name="Le Paslier D."/>
            <person name="Pons N."/>
            <person name="Pedersen O."/>
            <person name="Prifti E."/>
            <person name="Qin J."/>
            <person name="Raes J."/>
            <person name="Tap J."/>
            <person name="Tims S."/>
            <person name="Ussery D.W."/>
            <person name="Yamada T."/>
            <person name="MetaHit consortium"/>
            <person name="Renault P."/>
            <person name="Sicheritz-Ponten T."/>
            <person name="Bork P."/>
            <person name="Wang J."/>
            <person name="Brunak S."/>
            <person name="Ehrlich S.D."/>
        </authorList>
    </citation>
    <scope>NUCLEOTIDE SEQUENCE [LARGE SCALE GENOMIC DNA]</scope>
</reference>
<feature type="domain" description="Multidrug resistance protein MdtA-like C-terminal permuted SH3" evidence="9">
    <location>
        <begin position="302"/>
        <end position="362"/>
    </location>
</feature>
<dbReference type="InterPro" id="IPR006143">
    <property type="entry name" value="RND_pump_MFP"/>
</dbReference>
<dbReference type="Proteomes" id="UP000484547">
    <property type="component" value="Unassembled WGS sequence"/>
</dbReference>
<feature type="chain" id="PRO_5044594280" evidence="5">
    <location>
        <begin position="28"/>
        <end position="388"/>
    </location>
</feature>
<name>A0A3G9H4U8_9FIRM</name>
<dbReference type="Gene3D" id="1.10.287.470">
    <property type="entry name" value="Helix hairpin bin"/>
    <property type="match status" value="1"/>
</dbReference>
<dbReference type="InterPro" id="IPR058627">
    <property type="entry name" value="MdtA-like_C"/>
</dbReference>
<dbReference type="GeneID" id="49406682"/>
<evidence type="ECO:0000256" key="1">
    <source>
        <dbReference type="ARBA" id="ARBA00004196"/>
    </source>
</evidence>
<feature type="domain" description="Multidrug resistance protein MdtA-like beta-barrel" evidence="8">
    <location>
        <begin position="211"/>
        <end position="294"/>
    </location>
</feature>
<dbReference type="Gene3D" id="2.40.30.170">
    <property type="match status" value="1"/>
</dbReference>
<dbReference type="Pfam" id="PF25967">
    <property type="entry name" value="RND-MFP_C"/>
    <property type="match status" value="1"/>
</dbReference>
<dbReference type="PANTHER" id="PTHR30158">
    <property type="entry name" value="ACRA/E-RELATED COMPONENT OF DRUG EFFLUX TRANSPORTER"/>
    <property type="match status" value="1"/>
</dbReference>
<evidence type="ECO:0000259" key="8">
    <source>
        <dbReference type="Pfam" id="PF25944"/>
    </source>
</evidence>
<evidence type="ECO:0000256" key="5">
    <source>
        <dbReference type="SAM" id="SignalP"/>
    </source>
</evidence>
<evidence type="ECO:0000313" key="10">
    <source>
        <dbReference type="EMBL" id="CDB45322.1"/>
    </source>
</evidence>
<dbReference type="Pfam" id="PF25917">
    <property type="entry name" value="BSH_RND"/>
    <property type="match status" value="1"/>
</dbReference>
<dbReference type="EMBL" id="WNBW01000001">
    <property type="protein sequence ID" value="MTU02898.1"/>
    <property type="molecule type" value="Genomic_DNA"/>
</dbReference>
<keyword evidence="13" id="KW-1185">Reference proteome</keyword>
<protein>
    <submittedName>
        <fullName evidence="11">Efflux RND transporter periplasmic adaptor subunit</fullName>
    </submittedName>
    <submittedName>
        <fullName evidence="10">Efflux transporter RND family MFP subunit</fullName>
    </submittedName>
</protein>
<feature type="signal peptide" evidence="5">
    <location>
        <begin position="1"/>
        <end position="27"/>
    </location>
</feature>
<evidence type="ECO:0000256" key="2">
    <source>
        <dbReference type="ARBA" id="ARBA00009477"/>
    </source>
</evidence>
<evidence type="ECO:0000259" key="6">
    <source>
        <dbReference type="Pfam" id="PF25876"/>
    </source>
</evidence>
<feature type="domain" description="Multidrug resistance protein MdtA-like barrel-sandwich hybrid" evidence="7">
    <location>
        <begin position="66"/>
        <end position="202"/>
    </location>
</feature>
<evidence type="ECO:0000256" key="3">
    <source>
        <dbReference type="SAM" id="Coils"/>
    </source>
</evidence>
<dbReference type="PROSITE" id="PS51257">
    <property type="entry name" value="PROKAR_LIPOPROTEIN"/>
    <property type="match status" value="1"/>
</dbReference>
<accession>A0A3G9H4U8</accession>
<dbReference type="RefSeq" id="WP_021717353.1">
    <property type="nucleotide sequence ID" value="NZ_AP019004.1"/>
</dbReference>
<dbReference type="EMBL" id="CBDS010000029">
    <property type="protein sequence ID" value="CDB45322.1"/>
    <property type="molecule type" value="Genomic_DNA"/>
</dbReference>
<dbReference type="GO" id="GO:0022857">
    <property type="term" value="F:transmembrane transporter activity"/>
    <property type="evidence" value="ECO:0007669"/>
    <property type="project" value="InterPro"/>
</dbReference>
<proteinExistence type="inferred from homology"/>
<dbReference type="OrthoDB" id="9810430at2"/>
<dbReference type="GO" id="GO:0046677">
    <property type="term" value="P:response to antibiotic"/>
    <property type="evidence" value="ECO:0007669"/>
    <property type="project" value="TreeGrafter"/>
</dbReference>
<dbReference type="GO" id="GO:0030313">
    <property type="term" value="C:cell envelope"/>
    <property type="evidence" value="ECO:0007669"/>
    <property type="project" value="UniProtKB-SubCell"/>
</dbReference>
<dbReference type="InterPro" id="IPR058626">
    <property type="entry name" value="MdtA-like_b-barrel"/>
</dbReference>
<organism evidence="10">
    <name type="scientific">Phascolarctobacterium faecium</name>
    <dbReference type="NCBI Taxonomy" id="33025"/>
    <lineage>
        <taxon>Bacteria</taxon>
        <taxon>Bacillati</taxon>
        <taxon>Bacillota</taxon>
        <taxon>Negativicutes</taxon>
        <taxon>Acidaminococcales</taxon>
        <taxon>Acidaminococcaceae</taxon>
        <taxon>Phascolarctobacterium</taxon>
    </lineage>
</organism>
<dbReference type="Pfam" id="PF25876">
    <property type="entry name" value="HH_MFP_RND"/>
    <property type="match status" value="1"/>
</dbReference>
<dbReference type="Pfam" id="PF25944">
    <property type="entry name" value="Beta-barrel_RND"/>
    <property type="match status" value="1"/>
</dbReference>
<evidence type="ECO:0000313" key="13">
    <source>
        <dbReference type="Proteomes" id="UP000443070"/>
    </source>
</evidence>